<dbReference type="Proteomes" id="UP001143910">
    <property type="component" value="Unassembled WGS sequence"/>
</dbReference>
<reference evidence="1" key="1">
    <citation type="submission" date="2022-08" db="EMBL/GenBank/DDBJ databases">
        <title>Genome Sequence of Lecanicillium fungicola.</title>
        <authorList>
            <person name="Buettner E."/>
        </authorList>
    </citation>
    <scope>NUCLEOTIDE SEQUENCE</scope>
    <source>
        <strain evidence="1">Babe33</strain>
    </source>
</reference>
<organism evidence="1 2">
    <name type="scientific">Zarea fungicola</name>
    <dbReference type="NCBI Taxonomy" id="93591"/>
    <lineage>
        <taxon>Eukaryota</taxon>
        <taxon>Fungi</taxon>
        <taxon>Dikarya</taxon>
        <taxon>Ascomycota</taxon>
        <taxon>Pezizomycotina</taxon>
        <taxon>Sordariomycetes</taxon>
        <taxon>Hypocreomycetidae</taxon>
        <taxon>Hypocreales</taxon>
        <taxon>Cordycipitaceae</taxon>
        <taxon>Zarea</taxon>
    </lineage>
</organism>
<evidence type="ECO:0000313" key="1">
    <source>
        <dbReference type="EMBL" id="KAJ2975129.1"/>
    </source>
</evidence>
<name>A0ACC1N9L1_9HYPO</name>
<proteinExistence type="predicted"/>
<sequence>MVSANILLGLVAVIASGVSANADINKGNVYWYPCGNCKCNAQSSLTGFTGTTGCQALDSSNRALGLTGNGKLGLVNQRYTECKLYIDDQCQHEAQRVGVYRGQKWGCTAFNQDTKAIKCTF</sequence>
<protein>
    <submittedName>
        <fullName evidence="1">Uncharacterized protein</fullName>
    </submittedName>
</protein>
<dbReference type="EMBL" id="JANJQO010000744">
    <property type="protein sequence ID" value="KAJ2975129.1"/>
    <property type="molecule type" value="Genomic_DNA"/>
</dbReference>
<gene>
    <name evidence="1" type="ORF">NQ176_g5691</name>
</gene>
<evidence type="ECO:0000313" key="2">
    <source>
        <dbReference type="Proteomes" id="UP001143910"/>
    </source>
</evidence>
<comment type="caution">
    <text evidence="1">The sequence shown here is derived from an EMBL/GenBank/DDBJ whole genome shotgun (WGS) entry which is preliminary data.</text>
</comment>
<keyword evidence="2" id="KW-1185">Reference proteome</keyword>
<accession>A0ACC1N9L1</accession>